<evidence type="ECO:0000313" key="2">
    <source>
        <dbReference type="Proteomes" id="UP000198211"/>
    </source>
</evidence>
<sequence>MVTTDDPRSTLIAGGQYLGRVVAGLPVNKSVFAVLPPQFGIARPDRVRMYGANDSFADE</sequence>
<dbReference type="AlphaFoldDB" id="A0A225UII4"/>
<dbReference type="EMBL" id="NBNE01017444">
    <property type="protein sequence ID" value="OWY92730.1"/>
    <property type="molecule type" value="Genomic_DNA"/>
</dbReference>
<dbReference type="Proteomes" id="UP000198211">
    <property type="component" value="Unassembled WGS sequence"/>
</dbReference>
<evidence type="ECO:0000313" key="1">
    <source>
        <dbReference type="EMBL" id="OWY92730.1"/>
    </source>
</evidence>
<accession>A0A225UII4</accession>
<gene>
    <name evidence="1" type="ORF">PHMEG_00038142</name>
</gene>
<reference evidence="2" key="1">
    <citation type="submission" date="2017-03" db="EMBL/GenBank/DDBJ databases">
        <title>Phytopthora megakarya and P. palmivora, two closely related causual agents of cacao black pod achieved similar genome size and gene model numbers by different mechanisms.</title>
        <authorList>
            <person name="Ali S."/>
            <person name="Shao J."/>
            <person name="Larry D.J."/>
            <person name="Kronmiller B."/>
            <person name="Shen D."/>
            <person name="Strem M.D."/>
            <person name="Melnick R.L."/>
            <person name="Guiltinan M.J."/>
            <person name="Tyler B.M."/>
            <person name="Meinhardt L.W."/>
            <person name="Bailey B.A."/>
        </authorList>
    </citation>
    <scope>NUCLEOTIDE SEQUENCE [LARGE SCALE GENOMIC DNA]</scope>
    <source>
        <strain evidence="2">zdho120</strain>
    </source>
</reference>
<keyword evidence="2" id="KW-1185">Reference proteome</keyword>
<dbReference type="OrthoDB" id="125011at2759"/>
<name>A0A225UII4_9STRA</name>
<protein>
    <submittedName>
        <fullName evidence="1">Uncharacterized protein</fullName>
    </submittedName>
</protein>
<organism evidence="1 2">
    <name type="scientific">Phytophthora megakarya</name>
    <dbReference type="NCBI Taxonomy" id="4795"/>
    <lineage>
        <taxon>Eukaryota</taxon>
        <taxon>Sar</taxon>
        <taxon>Stramenopiles</taxon>
        <taxon>Oomycota</taxon>
        <taxon>Peronosporomycetes</taxon>
        <taxon>Peronosporales</taxon>
        <taxon>Peronosporaceae</taxon>
        <taxon>Phytophthora</taxon>
    </lineage>
</organism>
<proteinExistence type="predicted"/>
<comment type="caution">
    <text evidence="1">The sequence shown here is derived from an EMBL/GenBank/DDBJ whole genome shotgun (WGS) entry which is preliminary data.</text>
</comment>